<dbReference type="Gene3D" id="3.30.70.1290">
    <property type="entry name" value="Transposase IS200-like"/>
    <property type="match status" value="1"/>
</dbReference>
<protein>
    <submittedName>
        <fullName evidence="2">Transposase</fullName>
    </submittedName>
</protein>
<dbReference type="RefSeq" id="WP_187070111.1">
    <property type="nucleotide sequence ID" value="NZ_JACRYL010000003.1"/>
</dbReference>
<gene>
    <name evidence="2" type="ORF">H7U22_04250</name>
</gene>
<evidence type="ECO:0000313" key="3">
    <source>
        <dbReference type="Proteomes" id="UP000652755"/>
    </source>
</evidence>
<organism evidence="2 3">
    <name type="scientific">Pedobacter fastidiosus</name>
    <dbReference type="NCBI Taxonomy" id="2765361"/>
    <lineage>
        <taxon>Bacteria</taxon>
        <taxon>Pseudomonadati</taxon>
        <taxon>Bacteroidota</taxon>
        <taxon>Sphingobacteriia</taxon>
        <taxon>Sphingobacteriales</taxon>
        <taxon>Sphingobacteriaceae</taxon>
        <taxon>Pedobacter</taxon>
    </lineage>
</organism>
<comment type="caution">
    <text evidence="2">The sequence shown here is derived from an EMBL/GenBank/DDBJ whole genome shotgun (WGS) entry which is preliminary data.</text>
</comment>
<dbReference type="PANTHER" id="PTHR34322:SF2">
    <property type="entry name" value="TRANSPOSASE IS200-LIKE DOMAIN-CONTAINING PROTEIN"/>
    <property type="match status" value="1"/>
</dbReference>
<dbReference type="EMBL" id="JACRYL010000003">
    <property type="protein sequence ID" value="MBC6109627.1"/>
    <property type="molecule type" value="Genomic_DNA"/>
</dbReference>
<feature type="domain" description="Transposase IS200-like" evidence="1">
    <location>
        <begin position="8"/>
        <end position="126"/>
    </location>
</feature>
<dbReference type="InterPro" id="IPR036515">
    <property type="entry name" value="Transposase_17_sf"/>
</dbReference>
<name>A0ABR7KPG0_9SPHI</name>
<dbReference type="SUPFAM" id="SSF143422">
    <property type="entry name" value="Transposase IS200-like"/>
    <property type="match status" value="1"/>
</dbReference>
<dbReference type="Proteomes" id="UP000652755">
    <property type="component" value="Unassembled WGS sequence"/>
</dbReference>
<dbReference type="SMART" id="SM01321">
    <property type="entry name" value="Y1_Tnp"/>
    <property type="match status" value="1"/>
</dbReference>
<evidence type="ECO:0000259" key="1">
    <source>
        <dbReference type="SMART" id="SM01321"/>
    </source>
</evidence>
<keyword evidence="3" id="KW-1185">Reference proteome</keyword>
<dbReference type="InterPro" id="IPR002686">
    <property type="entry name" value="Transposase_17"/>
</dbReference>
<proteinExistence type="predicted"/>
<reference evidence="2 3" key="1">
    <citation type="submission" date="2020-08" db="EMBL/GenBank/DDBJ databases">
        <authorList>
            <person name="Sun Q."/>
            <person name="Inoue M."/>
        </authorList>
    </citation>
    <scope>NUCLEOTIDE SEQUENCE [LARGE SCALE GENOMIC DNA]</scope>
    <source>
        <strain evidence="2 3">CCM 8938</strain>
    </source>
</reference>
<evidence type="ECO:0000313" key="2">
    <source>
        <dbReference type="EMBL" id="MBC6109627.1"/>
    </source>
</evidence>
<accession>A0ABR7KPG0</accession>
<sequence>MINTLQFENGCFYHIYNRGNNSGIIFKEDANFLYFLILLKKHISPIAEIYTYCLLNNHFHLLIKIKENEDNKVKYEQSFSNLFNAYAKAYNKKYNRTGKLFEERFKKIKIDDEFYLTELIYYIHANPQKHGILKDFRDYKYSSYNTIISSKPTVLSRDEVIKWFGGLSFFIEYHLDRHVKLSYDKLAEFDI</sequence>
<dbReference type="PANTHER" id="PTHR34322">
    <property type="entry name" value="TRANSPOSASE, Y1_TNP DOMAIN-CONTAINING"/>
    <property type="match status" value="1"/>
</dbReference>